<dbReference type="InterPro" id="IPR036259">
    <property type="entry name" value="MFS_trans_sf"/>
</dbReference>
<dbReference type="EMBL" id="AMYB01000007">
    <property type="protein sequence ID" value="OAD00128.1"/>
    <property type="molecule type" value="Genomic_DNA"/>
</dbReference>
<evidence type="ECO:0000259" key="7">
    <source>
        <dbReference type="PROSITE" id="PS50850"/>
    </source>
</evidence>
<dbReference type="PROSITE" id="PS50850">
    <property type="entry name" value="MFS"/>
    <property type="match status" value="1"/>
</dbReference>
<dbReference type="InterPro" id="IPR011701">
    <property type="entry name" value="MFS"/>
</dbReference>
<comment type="subcellular location">
    <subcellularLocation>
        <location evidence="1">Membrane</location>
        <topology evidence="1">Multi-pass membrane protein</topology>
    </subcellularLocation>
</comment>
<feature type="transmembrane region" description="Helical" evidence="6">
    <location>
        <begin position="349"/>
        <end position="368"/>
    </location>
</feature>
<dbReference type="Gene3D" id="1.20.1250.20">
    <property type="entry name" value="MFS general substrate transporter like domains"/>
    <property type="match status" value="2"/>
</dbReference>
<keyword evidence="3 6" id="KW-0812">Transmembrane</keyword>
<feature type="transmembrane region" description="Helical" evidence="6">
    <location>
        <begin position="318"/>
        <end position="337"/>
    </location>
</feature>
<dbReference type="AlphaFoldDB" id="A0A168IMQ7"/>
<sequence length="520" mass="58380">MKDDECIELRRGSHEWHQQSIQLGPLGDDHLEEEETETELKQFNRIDEIELVHRLDKRLLLFAMFGNLVKTLDNTNLGSAFISGMEEELNITGLQYNWMGVLFMIGYLSQNANTIQYLIIKYEAIEIPACVRNPMACVQSVHGVYLIRFLLGLAEAGFYPGIIFLIGTWYTKRELGKRLALVTICGSFGSGLSGVVQAVMLKTLDGTFGISGWRWMFMFDASVTLLLAALGYHYLPDYPQNTTWLNQSESDLAVHRMGIDNTTEGKRVTASNRIEKIRSLLKNKYLYPFVISWASIHLSLGAAHVLGIVAKKVGFDAVTANLLTTPDTIITMIFGLLNGFMSDRYNTRVWCIVIPATFGLIGMCSLAAFVQPFWILYVAFLVMHAGLGSLTSTIMTWASETISTNSEVRAMAIAIMNTSSSLMYTWSPLVLWPVTDAPYYHKGFTVASLLIVLFICSMLSVYYMQKKDGLQKRANSNDFTDQQEMIAPLLHETQAEYNDEEQSNGSLNDDDADTNKVLIK</sequence>
<dbReference type="InterPro" id="IPR020846">
    <property type="entry name" value="MFS_dom"/>
</dbReference>
<dbReference type="GO" id="GO:0016020">
    <property type="term" value="C:membrane"/>
    <property type="evidence" value="ECO:0007669"/>
    <property type="project" value="UniProtKB-SubCell"/>
</dbReference>
<dbReference type="Pfam" id="PF07690">
    <property type="entry name" value="MFS_1"/>
    <property type="match status" value="1"/>
</dbReference>
<dbReference type="PANTHER" id="PTHR43791:SF36">
    <property type="entry name" value="TRANSPORTER, PUTATIVE (AFU_ORTHOLOGUE AFUA_6G08340)-RELATED"/>
    <property type="match status" value="1"/>
</dbReference>
<feature type="transmembrane region" description="Helical" evidence="6">
    <location>
        <begin position="213"/>
        <end position="235"/>
    </location>
</feature>
<dbReference type="GO" id="GO:0022857">
    <property type="term" value="F:transmembrane transporter activity"/>
    <property type="evidence" value="ECO:0007669"/>
    <property type="project" value="InterPro"/>
</dbReference>
<feature type="transmembrane region" description="Helical" evidence="6">
    <location>
        <begin position="145"/>
        <end position="167"/>
    </location>
</feature>
<keyword evidence="2" id="KW-0813">Transport</keyword>
<evidence type="ECO:0000256" key="1">
    <source>
        <dbReference type="ARBA" id="ARBA00004141"/>
    </source>
</evidence>
<evidence type="ECO:0000256" key="6">
    <source>
        <dbReference type="SAM" id="Phobius"/>
    </source>
</evidence>
<evidence type="ECO:0000313" key="9">
    <source>
        <dbReference type="Proteomes" id="UP000077051"/>
    </source>
</evidence>
<dbReference type="OrthoDB" id="3639251at2759"/>
<evidence type="ECO:0000256" key="4">
    <source>
        <dbReference type="ARBA" id="ARBA00022989"/>
    </source>
</evidence>
<evidence type="ECO:0000256" key="5">
    <source>
        <dbReference type="ARBA" id="ARBA00023136"/>
    </source>
</evidence>
<dbReference type="STRING" id="747725.A0A168IMQ7"/>
<evidence type="ECO:0000256" key="2">
    <source>
        <dbReference type="ARBA" id="ARBA00022448"/>
    </source>
</evidence>
<organism evidence="8 9">
    <name type="scientific">Mucor lusitanicus CBS 277.49</name>
    <dbReference type="NCBI Taxonomy" id="747725"/>
    <lineage>
        <taxon>Eukaryota</taxon>
        <taxon>Fungi</taxon>
        <taxon>Fungi incertae sedis</taxon>
        <taxon>Mucoromycota</taxon>
        <taxon>Mucoromycotina</taxon>
        <taxon>Mucoromycetes</taxon>
        <taxon>Mucorales</taxon>
        <taxon>Mucorineae</taxon>
        <taxon>Mucoraceae</taxon>
        <taxon>Mucor</taxon>
    </lineage>
</organism>
<evidence type="ECO:0000313" key="8">
    <source>
        <dbReference type="EMBL" id="OAD00128.1"/>
    </source>
</evidence>
<reference evidence="8 9" key="1">
    <citation type="submission" date="2015-06" db="EMBL/GenBank/DDBJ databases">
        <title>Expansion of signal transduction pathways in fungi by whole-genome duplication.</title>
        <authorList>
            <consortium name="DOE Joint Genome Institute"/>
            <person name="Corrochano L.M."/>
            <person name="Kuo A."/>
            <person name="Marcet-Houben M."/>
            <person name="Polaino S."/>
            <person name="Salamov A."/>
            <person name="Villalobos J.M."/>
            <person name="Alvarez M.I."/>
            <person name="Avalos J."/>
            <person name="Benito E.P."/>
            <person name="Benoit I."/>
            <person name="Burger G."/>
            <person name="Camino L.P."/>
            <person name="Canovas D."/>
            <person name="Cerda-Olmedo E."/>
            <person name="Cheng J.-F."/>
            <person name="Dominguez A."/>
            <person name="Elias M."/>
            <person name="Eslava A.P."/>
            <person name="Glaser F."/>
            <person name="Grimwood J."/>
            <person name="Gutierrez G."/>
            <person name="Heitman J."/>
            <person name="Henrissat B."/>
            <person name="Iturriaga E.A."/>
            <person name="Lang B.F."/>
            <person name="Lavin J.L."/>
            <person name="Lee S."/>
            <person name="Li W."/>
            <person name="Lindquist E."/>
            <person name="Lopez-Garcia S."/>
            <person name="Luque E.M."/>
            <person name="Marcos A.T."/>
            <person name="Martin J."/>
            <person name="Mccluskey K."/>
            <person name="Medina H.R."/>
            <person name="Miralles-Duran A."/>
            <person name="Miyazaki A."/>
            <person name="Munoz-Torres E."/>
            <person name="Oguiza J.A."/>
            <person name="Ohm R."/>
            <person name="Olmedo M."/>
            <person name="Orejas M."/>
            <person name="Ortiz-Castellanos L."/>
            <person name="Pisabarro A.G."/>
            <person name="Rodriguez-Romero J."/>
            <person name="Ruiz-Herrera J."/>
            <person name="Ruiz-Vazquez R."/>
            <person name="Sanz C."/>
            <person name="Schackwitz W."/>
            <person name="Schmutz J."/>
            <person name="Shahriari M."/>
            <person name="Shelest E."/>
            <person name="Silva-Franco F."/>
            <person name="Soanes D."/>
            <person name="Syed K."/>
            <person name="Tagua V.G."/>
            <person name="Talbot N.J."/>
            <person name="Thon M."/>
            <person name="De Vries R.P."/>
            <person name="Wiebenga A."/>
            <person name="Yadav J.S."/>
            <person name="Braun E.L."/>
            <person name="Baker S."/>
            <person name="Garre V."/>
            <person name="Horwitz B."/>
            <person name="Torres-Martinez S."/>
            <person name="Idnurm A."/>
            <person name="Herrera-Estrella A."/>
            <person name="Gabaldon T."/>
            <person name="Grigoriev I.V."/>
        </authorList>
    </citation>
    <scope>NUCLEOTIDE SEQUENCE [LARGE SCALE GENOMIC DNA]</scope>
    <source>
        <strain evidence="8 9">CBS 277.49</strain>
    </source>
</reference>
<dbReference type="Proteomes" id="UP000077051">
    <property type="component" value="Unassembled WGS sequence"/>
</dbReference>
<feature type="domain" description="Major facilitator superfamily (MFS) profile" evidence="7">
    <location>
        <begin position="42"/>
        <end position="468"/>
    </location>
</feature>
<feature type="transmembrane region" description="Helical" evidence="6">
    <location>
        <begin position="444"/>
        <end position="464"/>
    </location>
</feature>
<keyword evidence="9" id="KW-1185">Reference proteome</keyword>
<keyword evidence="4 6" id="KW-1133">Transmembrane helix</keyword>
<feature type="transmembrane region" description="Helical" evidence="6">
    <location>
        <begin position="410"/>
        <end position="432"/>
    </location>
</feature>
<accession>A0A168IMQ7</accession>
<proteinExistence type="predicted"/>
<comment type="caution">
    <text evidence="8">The sequence shown here is derived from an EMBL/GenBank/DDBJ whole genome shotgun (WGS) entry which is preliminary data.</text>
</comment>
<feature type="transmembrane region" description="Helical" evidence="6">
    <location>
        <begin position="179"/>
        <end position="201"/>
    </location>
</feature>
<keyword evidence="5 6" id="KW-0472">Membrane</keyword>
<dbReference type="SUPFAM" id="SSF103473">
    <property type="entry name" value="MFS general substrate transporter"/>
    <property type="match status" value="1"/>
</dbReference>
<feature type="transmembrane region" description="Helical" evidence="6">
    <location>
        <begin position="374"/>
        <end position="398"/>
    </location>
</feature>
<protein>
    <recommendedName>
        <fullName evidence="7">Major facilitator superfamily (MFS) profile domain-containing protein</fullName>
    </recommendedName>
</protein>
<dbReference type="VEuPathDB" id="FungiDB:MUCCIDRAFT_113584"/>
<name>A0A168IMQ7_MUCCL</name>
<feature type="transmembrane region" description="Helical" evidence="6">
    <location>
        <begin position="285"/>
        <end position="306"/>
    </location>
</feature>
<evidence type="ECO:0000256" key="3">
    <source>
        <dbReference type="ARBA" id="ARBA00022692"/>
    </source>
</evidence>
<gene>
    <name evidence="8" type="ORF">MUCCIDRAFT_113584</name>
</gene>
<dbReference type="PANTHER" id="PTHR43791">
    <property type="entry name" value="PERMEASE-RELATED"/>
    <property type="match status" value="1"/>
</dbReference>